<reference evidence="1 2" key="1">
    <citation type="submission" date="2021-04" db="EMBL/GenBank/DDBJ databases">
        <title>The genome sequence of type strain Ideonella paludis KCTC 32238.</title>
        <authorList>
            <person name="Liu Y."/>
        </authorList>
    </citation>
    <scope>NUCLEOTIDE SEQUENCE [LARGE SCALE GENOMIC DNA]</scope>
    <source>
        <strain evidence="1 2">KCTC 32238</strain>
    </source>
</reference>
<name>A0ABS5E1Y4_9BURK</name>
<dbReference type="EMBL" id="JAGQDG010000008">
    <property type="protein sequence ID" value="MBQ0937398.1"/>
    <property type="molecule type" value="Genomic_DNA"/>
</dbReference>
<sequence length="215" mass="22504">MFLPSAARSQWVAASQTPGFNEDAFNRYCEAACRSKSGAVDQAAFAADVCGSKGGPAASSASAPSAAASHDGAISIILGKDLSVSAEPVPLSRVHQALGEPLKTEKSPHECDSAYEADNIKLLTYAHAAFESDGKTAVLRWADLGPSLGTLDFATKVPGSTLSFEAFKSSSGLKPMEIDASTLRVPTRKGASLESAYDLKYSKGQLTRIELWIGC</sequence>
<protein>
    <submittedName>
        <fullName evidence="1">Uncharacterized protein</fullName>
    </submittedName>
</protein>
<dbReference type="Proteomes" id="UP000672097">
    <property type="component" value="Unassembled WGS sequence"/>
</dbReference>
<proteinExistence type="predicted"/>
<evidence type="ECO:0000313" key="2">
    <source>
        <dbReference type="Proteomes" id="UP000672097"/>
    </source>
</evidence>
<accession>A0ABS5E1Y4</accession>
<evidence type="ECO:0000313" key="1">
    <source>
        <dbReference type="EMBL" id="MBQ0937398.1"/>
    </source>
</evidence>
<organism evidence="1 2">
    <name type="scientific">Ideonella paludis</name>
    <dbReference type="NCBI Taxonomy" id="1233411"/>
    <lineage>
        <taxon>Bacteria</taxon>
        <taxon>Pseudomonadati</taxon>
        <taxon>Pseudomonadota</taxon>
        <taxon>Betaproteobacteria</taxon>
        <taxon>Burkholderiales</taxon>
        <taxon>Sphaerotilaceae</taxon>
        <taxon>Ideonella</taxon>
    </lineage>
</organism>
<dbReference type="RefSeq" id="WP_210810939.1">
    <property type="nucleotide sequence ID" value="NZ_JAGQDG010000008.1"/>
</dbReference>
<gene>
    <name evidence="1" type="ORF">KAK11_18885</name>
</gene>
<comment type="caution">
    <text evidence="1">The sequence shown here is derived from an EMBL/GenBank/DDBJ whole genome shotgun (WGS) entry which is preliminary data.</text>
</comment>
<keyword evidence="2" id="KW-1185">Reference proteome</keyword>